<gene>
    <name evidence="2" type="ORF">ACFQ0I_15760</name>
</gene>
<keyword evidence="3" id="KW-1185">Reference proteome</keyword>
<protein>
    <submittedName>
        <fullName evidence="2">Uncharacterized protein</fullName>
    </submittedName>
</protein>
<dbReference type="Proteomes" id="UP001597011">
    <property type="component" value="Unassembled WGS sequence"/>
</dbReference>
<accession>A0ABW3BW67</accession>
<comment type="caution">
    <text evidence="2">The sequence shown here is derived from an EMBL/GenBank/DDBJ whole genome shotgun (WGS) entry which is preliminary data.</text>
</comment>
<proteinExistence type="predicted"/>
<feature type="transmembrane region" description="Helical" evidence="1">
    <location>
        <begin position="35"/>
        <end position="54"/>
    </location>
</feature>
<name>A0ABW3BW67_9FLAO</name>
<keyword evidence="1" id="KW-0812">Transmembrane</keyword>
<dbReference type="EMBL" id="JBHTIB010000020">
    <property type="protein sequence ID" value="MFD0837235.1"/>
    <property type="molecule type" value="Genomic_DNA"/>
</dbReference>
<evidence type="ECO:0000313" key="2">
    <source>
        <dbReference type="EMBL" id="MFD0837235.1"/>
    </source>
</evidence>
<dbReference type="RefSeq" id="WP_379943920.1">
    <property type="nucleotide sequence ID" value="NZ_JBHTIB010000020.1"/>
</dbReference>
<sequence length="188" mass="21240">MRFWLGLILSLFGGLVGIGLFREWTISKYAPLDDTILDIASLIILLFGLIISAFDHFKQSKDFEKLHNEQKGRVLEPIQRKNLLKSLKNTSKIRIELMSIQGDRESFRFANTIKDVLTELNWEVDGVWEEIIIGGVGPGIAVRESSTESNSIGKTITQIFKDNNIDTRIITKSDLKPNLIQVIVGSRP</sequence>
<keyword evidence="1" id="KW-0472">Membrane</keyword>
<organism evidence="2 3">
    <name type="scientific">Mariniflexile aquimaris</name>
    <dbReference type="NCBI Taxonomy" id="881009"/>
    <lineage>
        <taxon>Bacteria</taxon>
        <taxon>Pseudomonadati</taxon>
        <taxon>Bacteroidota</taxon>
        <taxon>Flavobacteriia</taxon>
        <taxon>Flavobacteriales</taxon>
        <taxon>Flavobacteriaceae</taxon>
        <taxon>Mariniflexile</taxon>
    </lineage>
</organism>
<evidence type="ECO:0000256" key="1">
    <source>
        <dbReference type="SAM" id="Phobius"/>
    </source>
</evidence>
<keyword evidence="1" id="KW-1133">Transmembrane helix</keyword>
<evidence type="ECO:0000313" key="3">
    <source>
        <dbReference type="Proteomes" id="UP001597011"/>
    </source>
</evidence>
<reference evidence="3" key="1">
    <citation type="journal article" date="2019" name="Int. J. Syst. Evol. Microbiol.">
        <title>The Global Catalogue of Microorganisms (GCM) 10K type strain sequencing project: providing services to taxonomists for standard genome sequencing and annotation.</title>
        <authorList>
            <consortium name="The Broad Institute Genomics Platform"/>
            <consortium name="The Broad Institute Genome Sequencing Center for Infectious Disease"/>
            <person name="Wu L."/>
            <person name="Ma J."/>
        </authorList>
    </citation>
    <scope>NUCLEOTIDE SEQUENCE [LARGE SCALE GENOMIC DNA]</scope>
    <source>
        <strain evidence="3">CCUG 60529</strain>
    </source>
</reference>